<dbReference type="Proteomes" id="UP000251960">
    <property type="component" value="Chromosome 9"/>
</dbReference>
<dbReference type="InterPro" id="IPR002035">
    <property type="entry name" value="VWF_A"/>
</dbReference>
<accession>A0A3L6DDI2</accession>
<proteinExistence type="predicted"/>
<dbReference type="InterPro" id="IPR051266">
    <property type="entry name" value="CLCR"/>
</dbReference>
<dbReference type="PROSITE" id="PS50234">
    <property type="entry name" value="VWFA"/>
    <property type="match status" value="1"/>
</dbReference>
<dbReference type="PANTHER" id="PTHR10579">
    <property type="entry name" value="CALCIUM-ACTIVATED CHLORIDE CHANNEL REGULATOR"/>
    <property type="match status" value="1"/>
</dbReference>
<dbReference type="Pfam" id="PF13768">
    <property type="entry name" value="VWA_3"/>
    <property type="match status" value="1"/>
</dbReference>
<dbReference type="InterPro" id="IPR036465">
    <property type="entry name" value="vWFA_dom_sf"/>
</dbReference>
<dbReference type="Gene3D" id="3.40.50.410">
    <property type="entry name" value="von Willebrand factor, type A domain"/>
    <property type="match status" value="1"/>
</dbReference>
<evidence type="ECO:0000256" key="1">
    <source>
        <dbReference type="SAM" id="Phobius"/>
    </source>
</evidence>
<dbReference type="SUPFAM" id="SSF53300">
    <property type="entry name" value="vWA-like"/>
    <property type="match status" value="1"/>
</dbReference>
<protein>
    <recommendedName>
        <fullName evidence="2">VWFA domain-containing protein</fullName>
    </recommendedName>
</protein>
<keyword evidence="1" id="KW-0812">Transmembrane</keyword>
<evidence type="ECO:0000313" key="4">
    <source>
        <dbReference type="Proteomes" id="UP000251960"/>
    </source>
</evidence>
<feature type="transmembrane region" description="Helical" evidence="1">
    <location>
        <begin position="47"/>
        <end position="73"/>
    </location>
</feature>
<name>A0A3L6DDI2_MAIZE</name>
<dbReference type="SMART" id="SM00327">
    <property type="entry name" value="VWA"/>
    <property type="match status" value="1"/>
</dbReference>
<dbReference type="AlphaFoldDB" id="A0A3L6DDI2"/>
<feature type="domain" description="VWFA" evidence="2">
    <location>
        <begin position="143"/>
        <end position="328"/>
    </location>
</feature>
<keyword evidence="1" id="KW-0472">Membrane</keyword>
<evidence type="ECO:0000259" key="2">
    <source>
        <dbReference type="PROSITE" id="PS50234"/>
    </source>
</evidence>
<organism evidence="3 4">
    <name type="scientific">Zea mays</name>
    <name type="common">Maize</name>
    <dbReference type="NCBI Taxonomy" id="4577"/>
    <lineage>
        <taxon>Eukaryota</taxon>
        <taxon>Viridiplantae</taxon>
        <taxon>Streptophyta</taxon>
        <taxon>Embryophyta</taxon>
        <taxon>Tracheophyta</taxon>
        <taxon>Spermatophyta</taxon>
        <taxon>Magnoliopsida</taxon>
        <taxon>Liliopsida</taxon>
        <taxon>Poales</taxon>
        <taxon>Poaceae</taxon>
        <taxon>PACMAD clade</taxon>
        <taxon>Panicoideae</taxon>
        <taxon>Andropogonodae</taxon>
        <taxon>Andropogoneae</taxon>
        <taxon>Tripsacinae</taxon>
        <taxon>Zea</taxon>
    </lineage>
</organism>
<dbReference type="PANTHER" id="PTHR10579:SF102">
    <property type="entry name" value="EXPRESSED PROTEIN"/>
    <property type="match status" value="1"/>
</dbReference>
<evidence type="ECO:0000313" key="3">
    <source>
        <dbReference type="EMBL" id="PWZ06682.1"/>
    </source>
</evidence>
<keyword evidence="1" id="KW-1133">Transmembrane helix</keyword>
<reference evidence="3 4" key="1">
    <citation type="journal article" date="2018" name="Nat. Genet.">
        <title>Extensive intraspecific gene order and gene structural variations between Mo17 and other maize genomes.</title>
        <authorList>
            <person name="Sun S."/>
            <person name="Zhou Y."/>
            <person name="Chen J."/>
            <person name="Shi J."/>
            <person name="Zhao H."/>
            <person name="Zhao H."/>
            <person name="Song W."/>
            <person name="Zhang M."/>
            <person name="Cui Y."/>
            <person name="Dong X."/>
            <person name="Liu H."/>
            <person name="Ma X."/>
            <person name="Jiao Y."/>
            <person name="Wang B."/>
            <person name="Wei X."/>
            <person name="Stein J.C."/>
            <person name="Glaubitz J.C."/>
            <person name="Lu F."/>
            <person name="Yu G."/>
            <person name="Liang C."/>
            <person name="Fengler K."/>
            <person name="Li B."/>
            <person name="Rafalski A."/>
            <person name="Schnable P.S."/>
            <person name="Ware D.H."/>
            <person name="Buckler E.S."/>
            <person name="Lai J."/>
        </authorList>
    </citation>
    <scope>NUCLEOTIDE SEQUENCE [LARGE SCALE GENOMIC DNA]</scope>
    <source>
        <strain evidence="4">cv. Missouri 17</strain>
        <tissue evidence="3">Seedling</tissue>
    </source>
</reference>
<dbReference type="ExpressionAtlas" id="A0A3L6DDI2">
    <property type="expression patterns" value="baseline and differential"/>
</dbReference>
<comment type="caution">
    <text evidence="3">The sequence shown here is derived from an EMBL/GenBank/DDBJ whole genome shotgun (WGS) entry which is preliminary data.</text>
</comment>
<gene>
    <name evidence="3" type="ORF">Zm00014a_014399</name>
</gene>
<dbReference type="EMBL" id="NCVQ01000010">
    <property type="protein sequence ID" value="PWZ06682.1"/>
    <property type="molecule type" value="Genomic_DNA"/>
</dbReference>
<sequence>MQCNAKHHCESDDVGRQQATWLYNVPNQCRSLLTQHSRLKMHTSSEVAAPMTWLVLTLLLSSAVYFCLLPLIFCPSIGWHPPTIYISPTHTHVPQAAAVETVKVVTTPVFPQIPRLQASKDFQVVVRVEAPPVAQQQARVPVDLAVVLDVGAGGGGSTGSARLDAVKKAVKFIIGQIHDNDRLAVVGPSPNRRLVIGFPSTHEARQNAEKSVDDLEPRGEFASGAGLEEAVKILGELPATASGSSRARFVILVTDTAVTEGSGGRFGKLRRELLPPVHTFGLGAGHDPRALLSIARESQGTYSFVDDQNTDGITGAIAICLSGLKDVVAVGTRVRVEAPVGSGVTIERIESGGYRTNPNTGDDKTYGEVAVGALYAEEVKSFIVHLQVPALPSTSAMTTSSSVDNGGCDKQQLLTVTFAGHYTTRDEGGATSPASPSPTVTTAVLYVQRPQPEALDVAGGGALHRVPVPAVMNLIARFGVLEMVTTFVEDEIWRLSSSSSSTVEVATKLRTQWEQFVQARQFWSGLDLGVLDVEVNRMASILEAAGTRIGSSATAYMLSWLSSYQMQRPTAMGSPSIVAAAFVTVKMQFTLQQATIVNTRPPPCIGGCPACECGCEDRCVQPLPPPVLLPSGRGDDTYRVNPAYPQGVLFNAINQAMEQMYLALVRASNLTRCDDAARVELFLPA</sequence>